<dbReference type="RefSeq" id="WP_045424226.1">
    <property type="nucleotide sequence ID" value="NZ_CP046903.1"/>
</dbReference>
<dbReference type="EMBL" id="CP046903">
    <property type="protein sequence ID" value="QGZ32963.1"/>
    <property type="molecule type" value="Genomic_DNA"/>
</dbReference>
<dbReference type="Pfam" id="PF09722">
    <property type="entry name" value="Xre_MbcA_ParS_C"/>
    <property type="match status" value="1"/>
</dbReference>
<accession>A0A6I6LUQ7</accession>
<gene>
    <name evidence="3" type="ORF">GQA94_22890</name>
</gene>
<evidence type="ECO:0000313" key="4">
    <source>
        <dbReference type="Proteomes" id="UP000438983"/>
    </source>
</evidence>
<sequence>MTEPVSVSGEAITDQSISETAKAGKVALTFFFGLTEKWGCSVAEQKLLLGLVSNATYYRYKKLTEARLSDDLIERISYLMGIHRSLRTIFSNQPERAYQWVRKPNKAEPFNGQSALQFILTGRINELSELRNYLDEQSGLRLG</sequence>
<reference evidence="3 4" key="1">
    <citation type="submission" date="2019-12" db="EMBL/GenBank/DDBJ databases">
        <title>Complete genome sequence of Pseudomonas stutzeri.</title>
        <authorList>
            <person name="Lim S.R."/>
            <person name="Kim J.H."/>
        </authorList>
    </citation>
    <scope>NUCLEOTIDE SEQUENCE [LARGE SCALE GENOMIC DNA]</scope>
    <source>
        <strain evidence="3 4">PM101005</strain>
        <plasmid evidence="4">p1_pm101005</plasmid>
    </source>
</reference>
<geneLocation type="plasmid" evidence="4">
    <name>p1_pm101005</name>
</geneLocation>
<organism evidence="3 4">
    <name type="scientific">Stutzerimonas stutzeri</name>
    <name type="common">Pseudomonas stutzeri</name>
    <dbReference type="NCBI Taxonomy" id="316"/>
    <lineage>
        <taxon>Bacteria</taxon>
        <taxon>Pseudomonadati</taxon>
        <taxon>Pseudomonadota</taxon>
        <taxon>Gammaproteobacteria</taxon>
        <taxon>Pseudomonadales</taxon>
        <taxon>Pseudomonadaceae</taxon>
        <taxon>Stutzerimonas</taxon>
    </lineage>
</organism>
<dbReference type="Pfam" id="PF20432">
    <property type="entry name" value="Xre-like-HTH"/>
    <property type="match status" value="1"/>
</dbReference>
<proteinExistence type="predicted"/>
<dbReference type="InterPro" id="IPR046847">
    <property type="entry name" value="Xre-like_HTH"/>
</dbReference>
<feature type="domain" description="Antitoxin Xre/MbcA/ParS-like toxin-binding" evidence="1">
    <location>
        <begin position="85"/>
        <end position="135"/>
    </location>
</feature>
<dbReference type="Proteomes" id="UP000438983">
    <property type="component" value="Plasmid p1_PM101005"/>
</dbReference>
<keyword evidence="3" id="KW-0614">Plasmid</keyword>
<evidence type="ECO:0000259" key="2">
    <source>
        <dbReference type="Pfam" id="PF20432"/>
    </source>
</evidence>
<dbReference type="InterPro" id="IPR024467">
    <property type="entry name" value="Xre/MbcA/ParS-like_toxin-bd"/>
</dbReference>
<dbReference type="GO" id="GO:0003677">
    <property type="term" value="F:DNA binding"/>
    <property type="evidence" value="ECO:0007669"/>
    <property type="project" value="InterPro"/>
</dbReference>
<dbReference type="AlphaFoldDB" id="A0A6I6LUQ7"/>
<feature type="domain" description="Antitoxin Xre-like helix-turn-helix" evidence="2">
    <location>
        <begin position="25"/>
        <end position="81"/>
    </location>
</feature>
<name>A0A6I6LUQ7_STUST</name>
<evidence type="ECO:0000259" key="1">
    <source>
        <dbReference type="Pfam" id="PF09722"/>
    </source>
</evidence>
<evidence type="ECO:0000313" key="3">
    <source>
        <dbReference type="EMBL" id="QGZ32963.1"/>
    </source>
</evidence>
<protein>
    <submittedName>
        <fullName evidence="3">DUF2384 domain-containing protein</fullName>
    </submittedName>
</protein>
<dbReference type="OrthoDB" id="117888at2"/>